<dbReference type="KEGG" id="tbn:TBH_C0813"/>
<dbReference type="NCBIfam" id="NF047646">
    <property type="entry name" value="REP_Tyr_transpos"/>
    <property type="match status" value="1"/>
</dbReference>
<dbReference type="EMBL" id="AP012273">
    <property type="protein sequence ID" value="BAO43748.1"/>
    <property type="molecule type" value="Genomic_DNA"/>
</dbReference>
<dbReference type="Proteomes" id="UP000031631">
    <property type="component" value="Chromosome"/>
</dbReference>
<sequence>MARPLRIEYPGAIYHVTSRGDRRENIFHDDQDRIIWLEIFAQVCSRFNWRCHAWCLMDNHYHILIETPEGNLSAGMRQLNGVYTQKSNRRHGQVGHVFQGRYKAILVEKDPYLLELSRYVVLNPVRAGMVTDPGEWSWSSYLAMLDQADTPEWLETDWLLACFSRQRKKAITKYQDFVRAGVGLPPLWNDLKHQVFLGSEEFASRMAAEWRDAGKGDLKEVPRRQKRAASKPPCVSIVVRSPW</sequence>
<dbReference type="GO" id="GO:0006313">
    <property type="term" value="P:DNA transposition"/>
    <property type="evidence" value="ECO:0007669"/>
    <property type="project" value="InterPro"/>
</dbReference>
<name>A0A7U6JHJ1_9GAMM</name>
<dbReference type="AlphaFoldDB" id="A0A7U6JHJ1"/>
<dbReference type="PANTHER" id="PTHR34322:SF2">
    <property type="entry name" value="TRANSPOSASE IS200-LIKE DOMAIN-CONTAINING PROTEIN"/>
    <property type="match status" value="1"/>
</dbReference>
<reference evidence="2 3" key="1">
    <citation type="journal article" date="2014" name="PLoS ONE">
        <title>Physiological and genomic features of a novel sulfur-oxidizing gammaproteobacterium belonging to a previously uncultivated symbiotic lineage isolated from a hydrothermal vent.</title>
        <authorList>
            <person name="Nunoura T."/>
            <person name="Takaki Y."/>
            <person name="Kazama H."/>
            <person name="Kakuta J."/>
            <person name="Shimamura S."/>
            <person name="Makita H."/>
            <person name="Hirai M."/>
            <person name="Miyazaki M."/>
            <person name="Takai K."/>
        </authorList>
    </citation>
    <scope>NUCLEOTIDE SEQUENCE [LARGE SCALE GENOMIC DNA]</scope>
    <source>
        <strain evidence="2 3">Hiromi1</strain>
    </source>
</reference>
<proteinExistence type="predicted"/>
<accession>A0A7U6JHJ1</accession>
<dbReference type="Gene3D" id="3.30.70.1290">
    <property type="entry name" value="Transposase IS200-like"/>
    <property type="match status" value="1"/>
</dbReference>
<protein>
    <recommendedName>
        <fullName evidence="1">Transposase IS200-like domain-containing protein</fullName>
    </recommendedName>
</protein>
<evidence type="ECO:0000313" key="2">
    <source>
        <dbReference type="EMBL" id="BAO43748.1"/>
    </source>
</evidence>
<dbReference type="SUPFAM" id="SSF143422">
    <property type="entry name" value="Transposase IS200-like"/>
    <property type="match status" value="1"/>
</dbReference>
<dbReference type="RefSeq" id="WP_082030575.1">
    <property type="nucleotide sequence ID" value="NZ_AP012273.1"/>
</dbReference>
<keyword evidence="3" id="KW-1185">Reference proteome</keyword>
<dbReference type="GO" id="GO:0003677">
    <property type="term" value="F:DNA binding"/>
    <property type="evidence" value="ECO:0007669"/>
    <property type="project" value="InterPro"/>
</dbReference>
<dbReference type="InterPro" id="IPR036515">
    <property type="entry name" value="Transposase_17_sf"/>
</dbReference>
<dbReference type="GO" id="GO:0004803">
    <property type="term" value="F:transposase activity"/>
    <property type="evidence" value="ECO:0007669"/>
    <property type="project" value="InterPro"/>
</dbReference>
<feature type="domain" description="Transposase IS200-like" evidence="1">
    <location>
        <begin position="9"/>
        <end position="123"/>
    </location>
</feature>
<evidence type="ECO:0000259" key="1">
    <source>
        <dbReference type="SMART" id="SM01321"/>
    </source>
</evidence>
<evidence type="ECO:0000313" key="3">
    <source>
        <dbReference type="Proteomes" id="UP000031631"/>
    </source>
</evidence>
<dbReference type="Pfam" id="PF01797">
    <property type="entry name" value="Y1_Tnp"/>
    <property type="match status" value="1"/>
</dbReference>
<gene>
    <name evidence="2" type="ORF">TBH_C0813</name>
</gene>
<dbReference type="OrthoDB" id="9814067at2"/>
<dbReference type="PANTHER" id="PTHR34322">
    <property type="entry name" value="TRANSPOSASE, Y1_TNP DOMAIN-CONTAINING"/>
    <property type="match status" value="1"/>
</dbReference>
<dbReference type="SMART" id="SM01321">
    <property type="entry name" value="Y1_Tnp"/>
    <property type="match status" value="1"/>
</dbReference>
<organism evidence="2 3">
    <name type="scientific">Thiolapillus brandeum</name>
    <dbReference type="NCBI Taxonomy" id="1076588"/>
    <lineage>
        <taxon>Bacteria</taxon>
        <taxon>Pseudomonadati</taxon>
        <taxon>Pseudomonadota</taxon>
        <taxon>Gammaproteobacteria</taxon>
        <taxon>Chromatiales</taxon>
        <taxon>Sedimenticolaceae</taxon>
        <taxon>Thiolapillus</taxon>
    </lineage>
</organism>
<dbReference type="InterPro" id="IPR002686">
    <property type="entry name" value="Transposase_17"/>
</dbReference>